<accession>A0A2M9G5Y2</accession>
<protein>
    <submittedName>
        <fullName evidence="1">Uncharacterized protein</fullName>
    </submittedName>
</protein>
<dbReference type="Proteomes" id="UP000229498">
    <property type="component" value="Unassembled WGS sequence"/>
</dbReference>
<sequence length="198" mass="21621">MISSQAEAWIQENRYGRNGIRNNFYVAIDERSRGVGGVYCSTSEIGACINAGDFYALEAVKNCNQDGRYNCAVYSIADRIIWDGPVYLRHSSSTQNLPYNGVWPVTLEWEADPDGRARLVGVEGELSIAGIGSTTCPVALDPTGSRDGRFTLRCPGGLTVRGDYGRTGGDIWEWEGRDSEGRSIGFRIDLVKGRGPEG</sequence>
<dbReference type="AlphaFoldDB" id="A0A2M9G5Y2"/>
<gene>
    <name evidence="1" type="ORF">CVT23_02475</name>
</gene>
<name>A0A2M9G5Y2_9PROT</name>
<keyword evidence="2" id="KW-1185">Reference proteome</keyword>
<proteinExistence type="predicted"/>
<comment type="caution">
    <text evidence="1">The sequence shown here is derived from an EMBL/GenBank/DDBJ whole genome shotgun (WGS) entry which is preliminary data.</text>
</comment>
<evidence type="ECO:0000313" key="2">
    <source>
        <dbReference type="Proteomes" id="UP000229498"/>
    </source>
</evidence>
<organism evidence="1 2">
    <name type="scientific">Minwuia thermotolerans</name>
    <dbReference type="NCBI Taxonomy" id="2056226"/>
    <lineage>
        <taxon>Bacteria</taxon>
        <taxon>Pseudomonadati</taxon>
        <taxon>Pseudomonadota</taxon>
        <taxon>Alphaproteobacteria</taxon>
        <taxon>Minwuiales</taxon>
        <taxon>Minwuiaceae</taxon>
        <taxon>Minwuia</taxon>
    </lineage>
</organism>
<evidence type="ECO:0000313" key="1">
    <source>
        <dbReference type="EMBL" id="PJK31120.1"/>
    </source>
</evidence>
<dbReference type="EMBL" id="PHIG01000007">
    <property type="protein sequence ID" value="PJK31120.1"/>
    <property type="molecule type" value="Genomic_DNA"/>
</dbReference>
<reference evidence="1 2" key="1">
    <citation type="submission" date="2017-11" db="EMBL/GenBank/DDBJ databases">
        <title>Draft genome sequence of Rhizobiales bacterium SY3-13.</title>
        <authorList>
            <person name="Sun C."/>
        </authorList>
    </citation>
    <scope>NUCLEOTIDE SEQUENCE [LARGE SCALE GENOMIC DNA]</scope>
    <source>
        <strain evidence="1 2">SY3-13</strain>
    </source>
</reference>